<keyword evidence="2" id="KW-1133">Transmembrane helix</keyword>
<sequence>MPASKRSPLSVSLGSAAKVFYALVVTSLLLVWFNQQSIRLYCQQKYHDDCEIPGLSQNPQWRFGAQLNQALENARVAFVGSFAATADLTVAQAEAATDDEPQPLPKVAAAPVPEHPPLSAAHSAPAHAAPAHAAPQAPTPVASQPVAVAAPLSHGPKAQQAGVAPLMASLATGDEVFFVGDSLMQGVAPHMANTLRKRYNVKSLNLSKQSTGLAYPSFFNWPKTVESTLASNPNIRLMVIFLGPNDPWDMPVAKGKPFLRFKTPDWEEAYRQRIDSILDTAQAHNVQVIWVGPPNMEKPKLSTAMAYLSDLYKSQIERYQQHFVSANEILGYQNDEFSYYRTTGDGKKVKTRVDDGIHFTTTGQKLIAERVISLINFPSQQLTEH</sequence>
<proteinExistence type="predicted"/>
<feature type="transmembrane region" description="Helical" evidence="2">
    <location>
        <begin position="12"/>
        <end position="33"/>
    </location>
</feature>
<feature type="compositionally biased region" description="Low complexity" evidence="1">
    <location>
        <begin position="117"/>
        <end position="142"/>
    </location>
</feature>
<accession>A0A1H4J5Y0</accession>
<gene>
    <name evidence="3" type="ORF">SAMN05216178_0114</name>
</gene>
<dbReference type="SUPFAM" id="SSF52266">
    <property type="entry name" value="SGNH hydrolase"/>
    <property type="match status" value="1"/>
</dbReference>
<dbReference type="InterPro" id="IPR007407">
    <property type="entry name" value="DUF459"/>
</dbReference>
<evidence type="ECO:0000313" key="4">
    <source>
        <dbReference type="Proteomes" id="UP000198982"/>
    </source>
</evidence>
<evidence type="ECO:0000313" key="3">
    <source>
        <dbReference type="EMBL" id="SEB41759.1"/>
    </source>
</evidence>
<keyword evidence="2" id="KW-0812">Transmembrane</keyword>
<dbReference type="AlphaFoldDB" id="A0A1H4J5Y0"/>
<evidence type="ECO:0000256" key="1">
    <source>
        <dbReference type="SAM" id="MobiDB-lite"/>
    </source>
</evidence>
<feature type="region of interest" description="Disordered" evidence="1">
    <location>
        <begin position="93"/>
        <end position="142"/>
    </location>
</feature>
<dbReference type="RefSeq" id="WP_092308699.1">
    <property type="nucleotide sequence ID" value="NZ_FNTJ01000001.1"/>
</dbReference>
<dbReference type="Proteomes" id="UP000198982">
    <property type="component" value="Unassembled WGS sequence"/>
</dbReference>
<dbReference type="CDD" id="cd01829">
    <property type="entry name" value="SGNH_hydrolase_peri2"/>
    <property type="match status" value="1"/>
</dbReference>
<protein>
    <submittedName>
        <fullName evidence="3">Uncharacterized protein</fullName>
    </submittedName>
</protein>
<name>A0A1H4J5Y0_9PSED</name>
<dbReference type="Gene3D" id="3.40.50.1110">
    <property type="entry name" value="SGNH hydrolase"/>
    <property type="match status" value="1"/>
</dbReference>
<reference evidence="4" key="1">
    <citation type="submission" date="2016-10" db="EMBL/GenBank/DDBJ databases">
        <authorList>
            <person name="Varghese N."/>
            <person name="Submissions S."/>
        </authorList>
    </citation>
    <scope>NUCLEOTIDE SEQUENCE [LARGE SCALE GENOMIC DNA]</scope>
    <source>
        <strain evidence="4">DSM 9751</strain>
    </source>
</reference>
<dbReference type="EMBL" id="FNTJ01000001">
    <property type="protein sequence ID" value="SEB41759.1"/>
    <property type="molecule type" value="Genomic_DNA"/>
</dbReference>
<dbReference type="GO" id="GO:0016788">
    <property type="term" value="F:hydrolase activity, acting on ester bonds"/>
    <property type="evidence" value="ECO:0007669"/>
    <property type="project" value="UniProtKB-ARBA"/>
</dbReference>
<keyword evidence="2" id="KW-0472">Membrane</keyword>
<organism evidence="3 4">
    <name type="scientific">Pseudomonas saponiphila</name>
    <dbReference type="NCBI Taxonomy" id="556534"/>
    <lineage>
        <taxon>Bacteria</taxon>
        <taxon>Pseudomonadati</taxon>
        <taxon>Pseudomonadota</taxon>
        <taxon>Gammaproteobacteria</taxon>
        <taxon>Pseudomonadales</taxon>
        <taxon>Pseudomonadaceae</taxon>
        <taxon>Pseudomonas</taxon>
    </lineage>
</organism>
<keyword evidence="4" id="KW-1185">Reference proteome</keyword>
<dbReference type="Pfam" id="PF04311">
    <property type="entry name" value="DUF459"/>
    <property type="match status" value="1"/>
</dbReference>
<evidence type="ECO:0000256" key="2">
    <source>
        <dbReference type="SAM" id="Phobius"/>
    </source>
</evidence>
<dbReference type="InterPro" id="IPR036514">
    <property type="entry name" value="SGNH_hydro_sf"/>
</dbReference>